<evidence type="ECO:0000256" key="1">
    <source>
        <dbReference type="ARBA" id="ARBA00001933"/>
    </source>
</evidence>
<protein>
    <submittedName>
        <fullName evidence="7">Putrescine aminotransferase</fullName>
        <ecNumber evidence="7">2.6.1.-</ecNumber>
    </submittedName>
</protein>
<dbReference type="InterPro" id="IPR015424">
    <property type="entry name" value="PyrdxlP-dep_Trfase"/>
</dbReference>
<dbReference type="PANTHER" id="PTHR43094">
    <property type="entry name" value="AMINOTRANSFERASE"/>
    <property type="match status" value="1"/>
</dbReference>
<dbReference type="Proteomes" id="UP000555393">
    <property type="component" value="Unassembled WGS sequence"/>
</dbReference>
<proteinExistence type="inferred from homology"/>
<evidence type="ECO:0000256" key="6">
    <source>
        <dbReference type="RuleBase" id="RU003560"/>
    </source>
</evidence>
<reference evidence="7 8" key="1">
    <citation type="submission" date="2020-08" db="EMBL/GenBank/DDBJ databases">
        <title>Genomic Encyclopedia of Type Strains, Phase IV (KMG-IV): sequencing the most valuable type-strain genomes for metagenomic binning, comparative biology and taxonomic classification.</title>
        <authorList>
            <person name="Goeker M."/>
        </authorList>
    </citation>
    <scope>NUCLEOTIDE SEQUENCE [LARGE SCALE GENOMIC DNA]</scope>
    <source>
        <strain evidence="7 8">DSM 22336</strain>
    </source>
</reference>
<dbReference type="AlphaFoldDB" id="A0A841LTH9"/>
<comment type="caution">
    <text evidence="7">The sequence shown here is derived from an EMBL/GenBank/DDBJ whole genome shotgun (WGS) entry which is preliminary data.</text>
</comment>
<dbReference type="InterPro" id="IPR005814">
    <property type="entry name" value="Aminotrans_3"/>
</dbReference>
<dbReference type="Gene3D" id="3.40.640.10">
    <property type="entry name" value="Type I PLP-dependent aspartate aminotransferase-like (Major domain)"/>
    <property type="match status" value="1"/>
</dbReference>
<dbReference type="FunFam" id="3.40.640.10:FF:000014">
    <property type="entry name" value="Adenosylmethionine-8-amino-7-oxononanoate aminotransferase, probable"/>
    <property type="match status" value="1"/>
</dbReference>
<organism evidence="7 8">
    <name type="scientific">Paenochrobactrum gallinarii</name>
    <dbReference type="NCBI Taxonomy" id="643673"/>
    <lineage>
        <taxon>Bacteria</taxon>
        <taxon>Pseudomonadati</taxon>
        <taxon>Pseudomonadota</taxon>
        <taxon>Alphaproteobacteria</taxon>
        <taxon>Hyphomicrobiales</taxon>
        <taxon>Brucellaceae</taxon>
        <taxon>Paenochrobactrum</taxon>
    </lineage>
</organism>
<dbReference type="SUPFAM" id="SSF53383">
    <property type="entry name" value="PLP-dependent transferases"/>
    <property type="match status" value="1"/>
</dbReference>
<keyword evidence="4 7" id="KW-0808">Transferase</keyword>
<sequence>MTETAKLTNASPETVRLKALDLAHHMHPFADHQELVAEGGTRVITRAEGVYLYDSEGERLLDGMGGLWCVNIGYGRKELAEVAAKQMNELPYYNTFFKTTMPSTVELAAEIATIAPNNLNRVFFANSGSEANDTNIRLARLYWIRAGKPSKKAIISRQYAYHGTSIGSGSLTGLTSMHDIPGQPMADVYHAPAPFWWSEGRGQTPEEHCAAALAGLEKTIETVGADNIAAFIGEPVQGAGGVITPPENYWARVQEICKKHDILLIADEVICGFGRTGKWFGSQTFDIKPDIITIAKGMSSGYMPISASVFGDKIASVLMDKPGRMNHGYTYSGHPVASAVALENIRILKRERIVERVGEDTGPYFQQKLRELLDHPLVGEVRGVGLMAAVELTRDKKNRTPITPVSSLATPVRNLCFQTGLTTRAVRDSLVFSPPLIISRQEIDWLVDRLRKNLNTFV</sequence>
<evidence type="ECO:0000256" key="4">
    <source>
        <dbReference type="ARBA" id="ARBA00022679"/>
    </source>
</evidence>
<dbReference type="InterPro" id="IPR015422">
    <property type="entry name" value="PyrdxlP-dep_Trfase_small"/>
</dbReference>
<evidence type="ECO:0000256" key="3">
    <source>
        <dbReference type="ARBA" id="ARBA00022576"/>
    </source>
</evidence>
<keyword evidence="8" id="KW-1185">Reference proteome</keyword>
<dbReference type="NCBIfam" id="NF005682">
    <property type="entry name" value="PRK07480.1"/>
    <property type="match status" value="1"/>
</dbReference>
<dbReference type="EC" id="2.6.1.-" evidence="7"/>
<dbReference type="RefSeq" id="WP_184223043.1">
    <property type="nucleotide sequence ID" value="NZ_JACIIU010000009.1"/>
</dbReference>
<dbReference type="Pfam" id="PF00202">
    <property type="entry name" value="Aminotran_3"/>
    <property type="match status" value="1"/>
</dbReference>
<name>A0A841LTH9_9HYPH</name>
<keyword evidence="3 7" id="KW-0032">Aminotransferase</keyword>
<dbReference type="InterPro" id="IPR049704">
    <property type="entry name" value="Aminotrans_3_PPA_site"/>
</dbReference>
<evidence type="ECO:0000256" key="5">
    <source>
        <dbReference type="ARBA" id="ARBA00022898"/>
    </source>
</evidence>
<dbReference type="PANTHER" id="PTHR43094:SF1">
    <property type="entry name" value="AMINOTRANSFERASE CLASS-III"/>
    <property type="match status" value="1"/>
</dbReference>
<dbReference type="InterPro" id="IPR015421">
    <property type="entry name" value="PyrdxlP-dep_Trfase_major"/>
</dbReference>
<dbReference type="PROSITE" id="PS00600">
    <property type="entry name" value="AA_TRANSFER_CLASS_3"/>
    <property type="match status" value="1"/>
</dbReference>
<dbReference type="EMBL" id="JACIIU010000009">
    <property type="protein sequence ID" value="MBB6261565.1"/>
    <property type="molecule type" value="Genomic_DNA"/>
</dbReference>
<dbReference type="GO" id="GO:0008483">
    <property type="term" value="F:transaminase activity"/>
    <property type="evidence" value="ECO:0007669"/>
    <property type="project" value="UniProtKB-KW"/>
</dbReference>
<evidence type="ECO:0000313" key="7">
    <source>
        <dbReference type="EMBL" id="MBB6261565.1"/>
    </source>
</evidence>
<keyword evidence="5 6" id="KW-0663">Pyridoxal phosphate</keyword>
<dbReference type="NCBIfam" id="NF004767">
    <property type="entry name" value="PRK06105.1"/>
    <property type="match status" value="1"/>
</dbReference>
<dbReference type="GO" id="GO:0030170">
    <property type="term" value="F:pyridoxal phosphate binding"/>
    <property type="evidence" value="ECO:0007669"/>
    <property type="project" value="InterPro"/>
</dbReference>
<dbReference type="PIRSF" id="PIRSF000521">
    <property type="entry name" value="Transaminase_4ab_Lys_Orn"/>
    <property type="match status" value="1"/>
</dbReference>
<accession>A0A841LTH9</accession>
<comment type="similarity">
    <text evidence="2 6">Belongs to the class-III pyridoxal-phosphate-dependent aminotransferase family.</text>
</comment>
<comment type="cofactor">
    <cofactor evidence="1">
        <name>pyridoxal 5'-phosphate</name>
        <dbReference type="ChEBI" id="CHEBI:597326"/>
    </cofactor>
</comment>
<gene>
    <name evidence="7" type="ORF">FHS77_002121</name>
</gene>
<evidence type="ECO:0000256" key="2">
    <source>
        <dbReference type="ARBA" id="ARBA00008954"/>
    </source>
</evidence>
<evidence type="ECO:0000313" key="8">
    <source>
        <dbReference type="Proteomes" id="UP000555393"/>
    </source>
</evidence>
<dbReference type="Gene3D" id="3.90.1150.10">
    <property type="entry name" value="Aspartate Aminotransferase, domain 1"/>
    <property type="match status" value="1"/>
</dbReference>
<dbReference type="CDD" id="cd00610">
    <property type="entry name" value="OAT_like"/>
    <property type="match status" value="1"/>
</dbReference>